<feature type="non-terminal residue" evidence="2">
    <location>
        <position position="1"/>
    </location>
</feature>
<gene>
    <name evidence="2" type="ORF">ACFQZ8_27140</name>
</gene>
<accession>A0ABW3AA35</accession>
<sequence length="269" mass="30391">RAGKWLAQRWRQTVALLRGLEPTTAYAPAPQDAPVRLIQRRDAEIIVPAQGYIYAFVIRASFAWSAEGLRSESLSWHAQRLQPVAVQQLTRLAANLARTTAPQQAGNLEVDLQRAIDEANWSWQHSDGIVTGRPDAWVRLDERVQQALLPYSERLVTLESEYELHLARARSAQQLAHRWAAVLSEYADTATEAGPQTQEGLVDAARRMMGLQRIAAQWIEDLLAERPRAGNWFDQLPAPMPEPPPEPRRPRNAPRQAPRDTPRQTARDT</sequence>
<evidence type="ECO:0000313" key="3">
    <source>
        <dbReference type="Proteomes" id="UP001597053"/>
    </source>
</evidence>
<feature type="region of interest" description="Disordered" evidence="1">
    <location>
        <begin position="230"/>
        <end position="269"/>
    </location>
</feature>
<dbReference type="Proteomes" id="UP001597053">
    <property type="component" value="Unassembled WGS sequence"/>
</dbReference>
<feature type="non-terminal residue" evidence="2">
    <location>
        <position position="269"/>
    </location>
</feature>
<evidence type="ECO:0000256" key="1">
    <source>
        <dbReference type="SAM" id="MobiDB-lite"/>
    </source>
</evidence>
<reference evidence="3" key="1">
    <citation type="journal article" date="2019" name="Int. J. Syst. Evol. Microbiol.">
        <title>The Global Catalogue of Microorganisms (GCM) 10K type strain sequencing project: providing services to taxonomists for standard genome sequencing and annotation.</title>
        <authorList>
            <consortium name="The Broad Institute Genomics Platform"/>
            <consortium name="The Broad Institute Genome Sequencing Center for Infectious Disease"/>
            <person name="Wu L."/>
            <person name="Ma J."/>
        </authorList>
    </citation>
    <scope>NUCLEOTIDE SEQUENCE [LARGE SCALE GENOMIC DNA]</scope>
    <source>
        <strain evidence="3">JCM 32148</strain>
    </source>
</reference>
<name>A0ABW3AA35_9ACTN</name>
<feature type="compositionally biased region" description="Basic and acidic residues" evidence="1">
    <location>
        <begin position="257"/>
        <end position="269"/>
    </location>
</feature>
<comment type="caution">
    <text evidence="2">The sequence shown here is derived from an EMBL/GenBank/DDBJ whole genome shotgun (WGS) entry which is preliminary data.</text>
</comment>
<organism evidence="2 3">
    <name type="scientific">Micromonospora azadirachtae</name>
    <dbReference type="NCBI Taxonomy" id="1970735"/>
    <lineage>
        <taxon>Bacteria</taxon>
        <taxon>Bacillati</taxon>
        <taxon>Actinomycetota</taxon>
        <taxon>Actinomycetes</taxon>
        <taxon>Micromonosporales</taxon>
        <taxon>Micromonosporaceae</taxon>
        <taxon>Micromonospora</taxon>
    </lineage>
</organism>
<keyword evidence="3" id="KW-1185">Reference proteome</keyword>
<protein>
    <submittedName>
        <fullName evidence="2">Uncharacterized protein</fullName>
    </submittedName>
</protein>
<proteinExistence type="predicted"/>
<dbReference type="EMBL" id="JBHTHM010002113">
    <property type="protein sequence ID" value="MFD0787595.1"/>
    <property type="molecule type" value="Genomic_DNA"/>
</dbReference>
<evidence type="ECO:0000313" key="2">
    <source>
        <dbReference type="EMBL" id="MFD0787595.1"/>
    </source>
</evidence>